<evidence type="ECO:0000256" key="1">
    <source>
        <dbReference type="SAM" id="Coils"/>
    </source>
</evidence>
<evidence type="ECO:0000313" key="3">
    <source>
        <dbReference type="EMBL" id="CAD7247343.1"/>
    </source>
</evidence>
<keyword evidence="4" id="KW-1185">Reference proteome</keyword>
<protein>
    <recommendedName>
        <fullName evidence="5">Coiled-coil domain-containing protein 12</fullName>
    </recommendedName>
</protein>
<evidence type="ECO:0000313" key="4">
    <source>
        <dbReference type="Proteomes" id="UP000677054"/>
    </source>
</evidence>
<dbReference type="Proteomes" id="UP000677054">
    <property type="component" value="Unassembled WGS sequence"/>
</dbReference>
<evidence type="ECO:0008006" key="5">
    <source>
        <dbReference type="Google" id="ProtNLM"/>
    </source>
</evidence>
<dbReference type="InterPro" id="IPR013169">
    <property type="entry name" value="mRNA_splic_Cwf18-like"/>
</dbReference>
<dbReference type="GO" id="GO:0005684">
    <property type="term" value="C:U2-type spliceosomal complex"/>
    <property type="evidence" value="ECO:0007669"/>
    <property type="project" value="TreeGrafter"/>
</dbReference>
<dbReference type="GO" id="GO:0071014">
    <property type="term" value="C:post-mRNA release spliceosomal complex"/>
    <property type="evidence" value="ECO:0007669"/>
    <property type="project" value="TreeGrafter"/>
</dbReference>
<reference evidence="3" key="1">
    <citation type="submission" date="2020-11" db="EMBL/GenBank/DDBJ databases">
        <authorList>
            <person name="Tran Van P."/>
        </authorList>
    </citation>
    <scope>NUCLEOTIDE SEQUENCE</scope>
</reference>
<dbReference type="PANTHER" id="PTHR31551:SF1">
    <property type="entry name" value="COILED-COIL DOMAIN-CONTAINING PROTEIN 12"/>
    <property type="match status" value="1"/>
</dbReference>
<dbReference type="EMBL" id="CAJPEV010001427">
    <property type="protein sequence ID" value="CAG0892577.1"/>
    <property type="molecule type" value="Genomic_DNA"/>
</dbReference>
<gene>
    <name evidence="3" type="ORF">DSTB1V02_LOCUS7176</name>
</gene>
<dbReference type="Pfam" id="PF08315">
    <property type="entry name" value="cwf18"/>
    <property type="match status" value="1"/>
</dbReference>
<dbReference type="EMBL" id="LR900944">
    <property type="protein sequence ID" value="CAD7247343.1"/>
    <property type="molecule type" value="Genomic_DNA"/>
</dbReference>
<feature type="region of interest" description="Disordered" evidence="2">
    <location>
        <begin position="25"/>
        <end position="54"/>
    </location>
</feature>
<feature type="coiled-coil region" evidence="1">
    <location>
        <begin position="113"/>
        <end position="140"/>
    </location>
</feature>
<keyword evidence="1" id="KW-0175">Coiled coil</keyword>
<dbReference type="AlphaFoldDB" id="A0A7R8XB74"/>
<evidence type="ECO:0000256" key="2">
    <source>
        <dbReference type="SAM" id="MobiDB-lite"/>
    </source>
</evidence>
<proteinExistence type="predicted"/>
<accession>A0A7R8XB74</accession>
<dbReference type="OrthoDB" id="10261348at2759"/>
<dbReference type="PANTHER" id="PTHR31551">
    <property type="entry name" value="PRE-MRNA-SPLICING FACTOR CWF18"/>
    <property type="match status" value="1"/>
</dbReference>
<name>A0A7R8XB74_9CRUS</name>
<sequence length="162" mass="18406">MSTSEEKVGHLEEEARKRKERLLRLKRKASGFSEEDDADRHSAAPSMPLPKPVFRSYKPTDEGLAENVMERIQPLDVDDQVKDQLELGKSYQLISDQVDLTSLAPRKPDWDLKRDVTKKLEKLEKKTQQAIAQLIRERLRSGEGNFAMAVNAGATAEMVDED</sequence>
<organism evidence="3">
    <name type="scientific">Darwinula stevensoni</name>
    <dbReference type="NCBI Taxonomy" id="69355"/>
    <lineage>
        <taxon>Eukaryota</taxon>
        <taxon>Metazoa</taxon>
        <taxon>Ecdysozoa</taxon>
        <taxon>Arthropoda</taxon>
        <taxon>Crustacea</taxon>
        <taxon>Oligostraca</taxon>
        <taxon>Ostracoda</taxon>
        <taxon>Podocopa</taxon>
        <taxon>Podocopida</taxon>
        <taxon>Darwinulocopina</taxon>
        <taxon>Darwinuloidea</taxon>
        <taxon>Darwinulidae</taxon>
        <taxon>Darwinula</taxon>
    </lineage>
</organism>